<dbReference type="RefSeq" id="WP_018574622.1">
    <property type="nucleotide sequence ID" value="NZ_CP065725.1"/>
</dbReference>
<reference evidence="2 3" key="1">
    <citation type="submission" date="2018-06" db="EMBL/GenBank/DDBJ databases">
        <authorList>
            <consortium name="Pathogen Informatics"/>
            <person name="Doyle S."/>
        </authorList>
    </citation>
    <scope>NUCLEOTIDE SEQUENCE [LARGE SCALE GENOMIC DNA]</scope>
    <source>
        <strain evidence="2 3">NCTC11997</strain>
    </source>
</reference>
<gene>
    <name evidence="1" type="ORF">I6G29_01595</name>
    <name evidence="2" type="ORF">NCTC11997_00366</name>
</gene>
<dbReference type="Proteomes" id="UP000254603">
    <property type="component" value="Unassembled WGS sequence"/>
</dbReference>
<organism evidence="2 3">
    <name type="scientific">Oligella ureolytica</name>
    <dbReference type="NCBI Taxonomy" id="90244"/>
    <lineage>
        <taxon>Bacteria</taxon>
        <taxon>Pseudomonadati</taxon>
        <taxon>Pseudomonadota</taxon>
        <taxon>Betaproteobacteria</taxon>
        <taxon>Burkholderiales</taxon>
        <taxon>Alcaligenaceae</taxon>
        <taxon>Oligella</taxon>
    </lineage>
</organism>
<evidence type="ECO:0000313" key="3">
    <source>
        <dbReference type="Proteomes" id="UP000254603"/>
    </source>
</evidence>
<proteinExistence type="predicted"/>
<protein>
    <submittedName>
        <fullName evidence="2">Uncharacterized protein</fullName>
    </submittedName>
</protein>
<name>A0A378XDD6_9BURK</name>
<evidence type="ECO:0000313" key="2">
    <source>
        <dbReference type="EMBL" id="SUA50769.1"/>
    </source>
</evidence>
<keyword evidence="4" id="KW-1185">Reference proteome</keyword>
<accession>A0A378XDD6</accession>
<reference evidence="1 4" key="2">
    <citation type="submission" date="2020-12" db="EMBL/GenBank/DDBJ databases">
        <title>FDA dAtabase for Regulatory Grade micrObial Sequences (FDA-ARGOS): Supporting development and validation of Infectious Disease Dx tests.</title>
        <authorList>
            <person name="Sproer C."/>
            <person name="Gronow S."/>
            <person name="Severitt S."/>
            <person name="Schroder I."/>
            <person name="Tallon L."/>
            <person name="Sadzewicz L."/>
            <person name="Zhao X."/>
            <person name="Boylan J."/>
            <person name="Ott S."/>
            <person name="Bowen H."/>
            <person name="Vavikolanu K."/>
            <person name="Mehta A."/>
            <person name="Aluvathingal J."/>
            <person name="Nadendla S."/>
            <person name="Lowell S."/>
            <person name="Myers T."/>
            <person name="Yan Y."/>
            <person name="Sichtig H."/>
        </authorList>
    </citation>
    <scope>NUCLEOTIDE SEQUENCE [LARGE SCALE GENOMIC DNA]</scope>
    <source>
        <strain evidence="1 4">FDAARGOS_872</strain>
    </source>
</reference>
<dbReference type="EMBL" id="CP065725">
    <property type="protein sequence ID" value="QPT40346.1"/>
    <property type="molecule type" value="Genomic_DNA"/>
</dbReference>
<dbReference type="EMBL" id="UGSB01000001">
    <property type="protein sequence ID" value="SUA50769.1"/>
    <property type="molecule type" value="Genomic_DNA"/>
</dbReference>
<evidence type="ECO:0000313" key="1">
    <source>
        <dbReference type="EMBL" id="QPT40346.1"/>
    </source>
</evidence>
<sequence length="312" mass="34736">MNNNRTYIQAEISQLQDILTSISEDAVIERLGYEHRLSELTQKLEKKAPSIEAKTFNLTFQGEPVDGSSGIAASFASKATDLFSDAYDMIVAALNGNLGDASSGPVVDKNKYGLLIKNIAVGSFGFQFQLPTETPDLLEDIPVTEKAIHKIENILRVAAEEDDKNIADAIDEIPPRAIKKIYSFLEQLEKNKAWCGLSFDKYKFQFKSLEQLSQAALHLKEDNITETEQSFNGTLLGLLPASKVFEFKIGETDKIIKGKISPEFKDVDSICQKWLFKKSIIDCKLVIVGKGTPRYTLIDIKDVLISHENPSL</sequence>
<dbReference type="OrthoDB" id="7822108at2"/>
<dbReference type="Proteomes" id="UP000594903">
    <property type="component" value="Chromosome"/>
</dbReference>
<evidence type="ECO:0000313" key="4">
    <source>
        <dbReference type="Proteomes" id="UP000594903"/>
    </source>
</evidence>
<dbReference type="AlphaFoldDB" id="A0A378XDD6"/>